<dbReference type="AlphaFoldDB" id="A0AAD0U380"/>
<reference evidence="1 2" key="1">
    <citation type="submission" date="2018-10" db="EMBL/GenBank/DDBJ databases">
        <title>Complete Genome Sequence and Transcriptomic Profiles of a Marine Bacterium, Pseudoalteromonas agarivorans Hao 2018.</title>
        <authorList>
            <person name="Hao L."/>
        </authorList>
    </citation>
    <scope>NUCLEOTIDE SEQUENCE [LARGE SCALE GENOMIC DNA]</scope>
    <source>
        <strain evidence="1 2">Hao 2018</strain>
    </source>
</reference>
<evidence type="ECO:0000313" key="1">
    <source>
        <dbReference type="EMBL" id="AYM88823.1"/>
    </source>
</evidence>
<evidence type="ECO:0000313" key="2">
    <source>
        <dbReference type="Proteomes" id="UP000279995"/>
    </source>
</evidence>
<dbReference type="Proteomes" id="UP000279995">
    <property type="component" value="Chromosome II"/>
</dbReference>
<proteinExistence type="predicted"/>
<dbReference type="EMBL" id="CP033066">
    <property type="protein sequence ID" value="AYM88823.1"/>
    <property type="molecule type" value="Genomic_DNA"/>
</dbReference>
<gene>
    <name evidence="1" type="ORF">D9T18_19300</name>
</gene>
<sequence>MSGYAFTTCIFKGCLFIPIGAAEHSQIKVNIIVMKLNGRKIFRQWFQSLEWPYSFKCQLIKISSDSDIYSLIGFHPFIKVVAYDEGIELRLVFKNIVPNTAYYVEPSFIGDLAPAHSKHGFYNEWDTGEHIKFYSSCDDLIIYENIKPILDYINDCVRNDGGAIYLIASGCGTGHGALTTRNKANLRCKHALASNNELNDVIFFAKAKSSNYLKFNWSWC</sequence>
<protein>
    <submittedName>
        <fullName evidence="1">Uncharacterized protein</fullName>
    </submittedName>
</protein>
<organism evidence="1 2">
    <name type="scientific">Pseudoalteromonas agarivorans</name>
    <dbReference type="NCBI Taxonomy" id="176102"/>
    <lineage>
        <taxon>Bacteria</taxon>
        <taxon>Pseudomonadati</taxon>
        <taxon>Pseudomonadota</taxon>
        <taxon>Gammaproteobacteria</taxon>
        <taxon>Alteromonadales</taxon>
        <taxon>Pseudoalteromonadaceae</taxon>
        <taxon>Pseudoalteromonas</taxon>
    </lineage>
</organism>
<name>A0AAD0U380_9GAMM</name>
<accession>A0AAD0U380</accession>